<keyword evidence="5" id="KW-0238">DNA-binding</keyword>
<dbReference type="Proteomes" id="UP001642260">
    <property type="component" value="Unassembled WGS sequence"/>
</dbReference>
<dbReference type="GO" id="GO:0003677">
    <property type="term" value="F:DNA binding"/>
    <property type="evidence" value="ECO:0007669"/>
    <property type="project" value="UniProtKB-KW"/>
</dbReference>
<dbReference type="InterPro" id="IPR047192">
    <property type="entry name" value="Euk_RPA1_DBD_C"/>
</dbReference>
<evidence type="ECO:0000259" key="6">
    <source>
        <dbReference type="Pfam" id="PF08646"/>
    </source>
</evidence>
<dbReference type="EMBL" id="CAKOAT010155155">
    <property type="protein sequence ID" value="CAH8346934.1"/>
    <property type="molecule type" value="Genomic_DNA"/>
</dbReference>
<accession>A0ABC8K3P8</accession>
<keyword evidence="4" id="KW-0862">Zinc</keyword>
<dbReference type="Gene3D" id="2.40.50.140">
    <property type="entry name" value="Nucleic acid-binding proteins"/>
    <property type="match status" value="2"/>
</dbReference>
<protein>
    <recommendedName>
        <fullName evidence="6">Replication factor A C-terminal domain-containing protein</fullName>
    </recommendedName>
</protein>
<proteinExistence type="inferred from homology"/>
<evidence type="ECO:0000256" key="2">
    <source>
        <dbReference type="ARBA" id="ARBA00022723"/>
    </source>
</evidence>
<sequence length="456" mass="49662">MLQFGGDPAPAFLGSEESEQKKKQLMSVEMLLIDEDSTLVQGSVPASLQQTFWSRLSEGSVYRLSGFDVTRRSPKYRLTDGPIAIRFNANTGFQKLLNTLRIIPTEYFRFQPFAQIRNLANSGKQLPDVMGELRALQSTITDRLPGAPRVMLTIRMTTDDEVCVSMFDGLALAFHDKFEAYGKEPKIVLITSINSKIASGVLHNLKRFPGGGADQEGSSSKVVHSQKIEPLSIKELNDFVLTGDPQVIEFICTANITGVQLDDGWCFIGCSICSKKLLKEETSFTCVSCNLPNAVAELRYRVVFSVSDITGTAAFVGFDNEVSKLTNVLASEAAKIVGIGANAEVDTDMPRSLAAVVNKAYTFQLKLTAINLTPNHQTFTISRMFPARELAPKPTFAEGGGDAATAYTETLRLGCGSTGIRPGESITTENPLEVLDPAVKEAFEPEGNAPKKPRVE</sequence>
<dbReference type="InterPro" id="IPR013955">
    <property type="entry name" value="Rep_factor-A_C"/>
</dbReference>
<keyword evidence="3" id="KW-0863">Zinc-finger</keyword>
<dbReference type="GO" id="GO:0008270">
    <property type="term" value="F:zinc ion binding"/>
    <property type="evidence" value="ECO:0007669"/>
    <property type="project" value="UniProtKB-KW"/>
</dbReference>
<evidence type="ECO:0000313" key="8">
    <source>
        <dbReference type="Proteomes" id="UP001642260"/>
    </source>
</evidence>
<comment type="similarity">
    <text evidence="1">Belongs to the replication factor A protein 1 family.</text>
</comment>
<keyword evidence="2" id="KW-0479">Metal-binding</keyword>
<keyword evidence="8" id="KW-1185">Reference proteome</keyword>
<dbReference type="AlphaFoldDB" id="A0ABC8K3P8"/>
<evidence type="ECO:0000256" key="4">
    <source>
        <dbReference type="ARBA" id="ARBA00022833"/>
    </source>
</evidence>
<organism evidence="7 8">
    <name type="scientific">Eruca vesicaria subsp. sativa</name>
    <name type="common">Garden rocket</name>
    <name type="synonym">Eruca sativa</name>
    <dbReference type="NCBI Taxonomy" id="29727"/>
    <lineage>
        <taxon>Eukaryota</taxon>
        <taxon>Viridiplantae</taxon>
        <taxon>Streptophyta</taxon>
        <taxon>Embryophyta</taxon>
        <taxon>Tracheophyta</taxon>
        <taxon>Spermatophyta</taxon>
        <taxon>Magnoliopsida</taxon>
        <taxon>eudicotyledons</taxon>
        <taxon>Gunneridae</taxon>
        <taxon>Pentapetalae</taxon>
        <taxon>rosids</taxon>
        <taxon>malvids</taxon>
        <taxon>Brassicales</taxon>
        <taxon>Brassicaceae</taxon>
        <taxon>Brassiceae</taxon>
        <taxon>Eruca</taxon>
    </lineage>
</organism>
<comment type="caution">
    <text evidence="7">The sequence shown here is derived from an EMBL/GenBank/DDBJ whole genome shotgun (WGS) entry which is preliminary data.</text>
</comment>
<evidence type="ECO:0000256" key="3">
    <source>
        <dbReference type="ARBA" id="ARBA00022771"/>
    </source>
</evidence>
<name>A0ABC8K3P8_ERUVS</name>
<feature type="domain" description="Replication factor A C-terminal" evidence="6">
    <location>
        <begin position="252"/>
        <end position="367"/>
    </location>
</feature>
<gene>
    <name evidence="7" type="ORF">ERUC_LOCUS17026</name>
</gene>
<dbReference type="InterPro" id="IPR012340">
    <property type="entry name" value="NA-bd_OB-fold"/>
</dbReference>
<evidence type="ECO:0000256" key="1">
    <source>
        <dbReference type="ARBA" id="ARBA00005690"/>
    </source>
</evidence>
<dbReference type="CDD" id="cd04476">
    <property type="entry name" value="RPA1_DBD_C"/>
    <property type="match status" value="1"/>
</dbReference>
<reference evidence="7 8" key="1">
    <citation type="submission" date="2022-03" db="EMBL/GenBank/DDBJ databases">
        <authorList>
            <person name="Macdonald S."/>
            <person name="Ahmed S."/>
            <person name="Newling K."/>
        </authorList>
    </citation>
    <scope>NUCLEOTIDE SEQUENCE [LARGE SCALE GENOMIC DNA]</scope>
</reference>
<dbReference type="CDD" id="cd04480">
    <property type="entry name" value="RPA1_DBD_A_like"/>
    <property type="match status" value="1"/>
</dbReference>
<evidence type="ECO:0000313" key="7">
    <source>
        <dbReference type="EMBL" id="CAH8346934.1"/>
    </source>
</evidence>
<evidence type="ECO:0000256" key="5">
    <source>
        <dbReference type="ARBA" id="ARBA00023125"/>
    </source>
</evidence>
<dbReference type="Pfam" id="PF08646">
    <property type="entry name" value="Rep_fac-A_C"/>
    <property type="match status" value="1"/>
</dbReference>
<dbReference type="PANTHER" id="PTHR47165">
    <property type="entry name" value="OS03G0429900 PROTEIN"/>
    <property type="match status" value="1"/>
</dbReference>
<dbReference type="PANTHER" id="PTHR47165:SF4">
    <property type="entry name" value="OS03G0429900 PROTEIN"/>
    <property type="match status" value="1"/>
</dbReference>
<dbReference type="SUPFAM" id="SSF50249">
    <property type="entry name" value="Nucleic acid-binding proteins"/>
    <property type="match status" value="1"/>
</dbReference>